<dbReference type="AlphaFoldDB" id="A0AAV9ZLJ1"/>
<sequence>MKLGTFVRKTRSGTVFSGWLDETAFNAGSNLDEEHALDDDIDGLDEEPLLDPSGVDNEFDNTPLNQVDDKRPPSPSTSEPPPKKRKRNDVIFEDVVATGRRRGCHRRRSVKLAAQKKKHGHVPRKSTIEKHVKPAVHIPAPLFDTLFLPTTSSAYLAKNETPTETRGAKKRYSLKELLKLGFTKIEWDGIAARPLADRHGRIFANKYQQTSFPAAFRNHRRGLFAAINVGLTRGTGQAKPTWLDGGEYSEVAERLLADQDINRMAEFADSAFALWAPRKYDHYRDNNKKLDAQCPGLRRPFPGSSVFSCAAFNLGLNIWTFRHRDVRNLPYGWCGVQAMGHFDATKGGHLILWQIKVVVGFPAGALILLPSATIAHSNIPVQAGDERVSFTQFTSGALFMYTDNNGKTQAKLEEEDPEGFARLEESRKSRWAEGLVMFSTVDEIFGAQN</sequence>
<comment type="caution">
    <text evidence="2">The sequence shown here is derived from an EMBL/GenBank/DDBJ whole genome shotgun (WGS) entry which is preliminary data.</text>
</comment>
<gene>
    <name evidence="2" type="ORF">R3P38DRAFT_3332572</name>
</gene>
<feature type="compositionally biased region" description="Acidic residues" evidence="1">
    <location>
        <begin position="35"/>
        <end position="49"/>
    </location>
</feature>
<feature type="region of interest" description="Disordered" evidence="1">
    <location>
        <begin position="34"/>
        <end position="90"/>
    </location>
</feature>
<reference evidence="2 3" key="1">
    <citation type="journal article" date="2024" name="J Genomics">
        <title>Draft genome sequencing and assembly of Favolaschia claudopus CIRM-BRFM 2984 isolated from oak limbs.</title>
        <authorList>
            <person name="Navarro D."/>
            <person name="Drula E."/>
            <person name="Chaduli D."/>
            <person name="Cazenave R."/>
            <person name="Ahrendt S."/>
            <person name="Wang J."/>
            <person name="Lipzen A."/>
            <person name="Daum C."/>
            <person name="Barry K."/>
            <person name="Grigoriev I.V."/>
            <person name="Favel A."/>
            <person name="Rosso M.N."/>
            <person name="Martin F."/>
        </authorList>
    </citation>
    <scope>NUCLEOTIDE SEQUENCE [LARGE SCALE GENOMIC DNA]</scope>
    <source>
        <strain evidence="2 3">CIRM-BRFM 2984</strain>
    </source>
</reference>
<organism evidence="2 3">
    <name type="scientific">Favolaschia claudopus</name>
    <dbReference type="NCBI Taxonomy" id="2862362"/>
    <lineage>
        <taxon>Eukaryota</taxon>
        <taxon>Fungi</taxon>
        <taxon>Dikarya</taxon>
        <taxon>Basidiomycota</taxon>
        <taxon>Agaricomycotina</taxon>
        <taxon>Agaricomycetes</taxon>
        <taxon>Agaricomycetidae</taxon>
        <taxon>Agaricales</taxon>
        <taxon>Marasmiineae</taxon>
        <taxon>Mycenaceae</taxon>
        <taxon>Favolaschia</taxon>
    </lineage>
</organism>
<protein>
    <submittedName>
        <fullName evidence="2">Uncharacterized protein</fullName>
    </submittedName>
</protein>
<feature type="region of interest" description="Disordered" evidence="1">
    <location>
        <begin position="103"/>
        <end position="125"/>
    </location>
</feature>
<dbReference type="EMBL" id="JAWWNJ010000132">
    <property type="protein sequence ID" value="KAK6985098.1"/>
    <property type="molecule type" value="Genomic_DNA"/>
</dbReference>
<dbReference type="Gene3D" id="3.60.130.30">
    <property type="match status" value="1"/>
</dbReference>
<evidence type="ECO:0000313" key="2">
    <source>
        <dbReference type="EMBL" id="KAK6985098.1"/>
    </source>
</evidence>
<dbReference type="Proteomes" id="UP001362999">
    <property type="component" value="Unassembled WGS sequence"/>
</dbReference>
<feature type="compositionally biased region" description="Basic residues" evidence="1">
    <location>
        <begin position="103"/>
        <end position="124"/>
    </location>
</feature>
<evidence type="ECO:0000256" key="1">
    <source>
        <dbReference type="SAM" id="MobiDB-lite"/>
    </source>
</evidence>
<keyword evidence="3" id="KW-1185">Reference proteome</keyword>
<name>A0AAV9ZLJ1_9AGAR</name>
<evidence type="ECO:0000313" key="3">
    <source>
        <dbReference type="Proteomes" id="UP001362999"/>
    </source>
</evidence>
<accession>A0AAV9ZLJ1</accession>
<proteinExistence type="predicted"/>